<dbReference type="HAMAP" id="MF_00454">
    <property type="entry name" value="FluC"/>
    <property type="match status" value="1"/>
</dbReference>
<dbReference type="Proteomes" id="UP001595444">
    <property type="component" value="Unassembled WGS sequence"/>
</dbReference>
<dbReference type="EMBL" id="JBHRSL010000002">
    <property type="protein sequence ID" value="MFC3050701.1"/>
    <property type="molecule type" value="Genomic_DNA"/>
</dbReference>
<organism evidence="13 14">
    <name type="scientific">Kordiimonas pumila</name>
    <dbReference type="NCBI Taxonomy" id="2161677"/>
    <lineage>
        <taxon>Bacteria</taxon>
        <taxon>Pseudomonadati</taxon>
        <taxon>Pseudomonadota</taxon>
        <taxon>Alphaproteobacteria</taxon>
        <taxon>Kordiimonadales</taxon>
        <taxon>Kordiimonadaceae</taxon>
        <taxon>Kordiimonas</taxon>
    </lineage>
</organism>
<keyword evidence="4 12" id="KW-0812">Transmembrane</keyword>
<evidence type="ECO:0000256" key="11">
    <source>
        <dbReference type="ARBA" id="ARBA00035585"/>
    </source>
</evidence>
<evidence type="ECO:0000256" key="2">
    <source>
        <dbReference type="ARBA" id="ARBA00022475"/>
    </source>
</evidence>
<feature type="transmembrane region" description="Helical" evidence="12">
    <location>
        <begin position="33"/>
        <end position="57"/>
    </location>
</feature>
<evidence type="ECO:0000256" key="9">
    <source>
        <dbReference type="ARBA" id="ARBA00023303"/>
    </source>
</evidence>
<evidence type="ECO:0000256" key="3">
    <source>
        <dbReference type="ARBA" id="ARBA00022519"/>
    </source>
</evidence>
<evidence type="ECO:0000313" key="14">
    <source>
        <dbReference type="Proteomes" id="UP001595444"/>
    </source>
</evidence>
<evidence type="ECO:0000256" key="6">
    <source>
        <dbReference type="ARBA" id="ARBA00023053"/>
    </source>
</evidence>
<comment type="similarity">
    <text evidence="10 12">Belongs to the fluoride channel Fluc/FEX (TC 1.A.43) family.</text>
</comment>
<evidence type="ECO:0000256" key="1">
    <source>
        <dbReference type="ARBA" id="ARBA00004651"/>
    </source>
</evidence>
<keyword evidence="7 12" id="KW-0406">Ion transport</keyword>
<evidence type="ECO:0000256" key="5">
    <source>
        <dbReference type="ARBA" id="ARBA00022989"/>
    </source>
</evidence>
<dbReference type="PANTHER" id="PTHR28259">
    <property type="entry name" value="FLUORIDE EXPORT PROTEIN 1-RELATED"/>
    <property type="match status" value="1"/>
</dbReference>
<comment type="caution">
    <text evidence="13">The sequence shown here is derived from an EMBL/GenBank/DDBJ whole genome shotgun (WGS) entry which is preliminary data.</text>
</comment>
<keyword evidence="5 12" id="KW-1133">Transmembrane helix</keyword>
<reference evidence="14" key="1">
    <citation type="journal article" date="2019" name="Int. J. Syst. Evol. Microbiol.">
        <title>The Global Catalogue of Microorganisms (GCM) 10K type strain sequencing project: providing services to taxonomists for standard genome sequencing and annotation.</title>
        <authorList>
            <consortium name="The Broad Institute Genomics Platform"/>
            <consortium name="The Broad Institute Genome Sequencing Center for Infectious Disease"/>
            <person name="Wu L."/>
            <person name="Ma J."/>
        </authorList>
    </citation>
    <scope>NUCLEOTIDE SEQUENCE [LARGE SCALE GENOMIC DNA]</scope>
    <source>
        <strain evidence="14">KCTC 62164</strain>
    </source>
</reference>
<keyword evidence="3" id="KW-0997">Cell inner membrane</keyword>
<evidence type="ECO:0000256" key="4">
    <source>
        <dbReference type="ARBA" id="ARBA00022692"/>
    </source>
</evidence>
<proteinExistence type="inferred from homology"/>
<feature type="transmembrane region" description="Helical" evidence="12">
    <location>
        <begin position="64"/>
        <end position="84"/>
    </location>
</feature>
<feature type="binding site" evidence="12">
    <location>
        <position position="75"/>
    </location>
    <ligand>
        <name>Na(+)</name>
        <dbReference type="ChEBI" id="CHEBI:29101"/>
        <note>structural</note>
    </ligand>
</feature>
<dbReference type="NCBIfam" id="TIGR00494">
    <property type="entry name" value="crcB"/>
    <property type="match status" value="1"/>
</dbReference>
<keyword evidence="2 12" id="KW-1003">Cell membrane</keyword>
<comment type="activity regulation">
    <text evidence="12">Na(+) is not transported, but it plays an essential structural role and its presence is essential for fluoride channel function.</text>
</comment>
<protein>
    <recommendedName>
        <fullName evidence="12">Fluoride-specific ion channel FluC</fullName>
    </recommendedName>
</protein>
<gene>
    <name evidence="12 13" type="primary">crcB</name>
    <name evidence="12" type="synonym">fluC</name>
    <name evidence="13" type="ORF">ACFOKA_02160</name>
</gene>
<keyword evidence="8 12" id="KW-0472">Membrane</keyword>
<evidence type="ECO:0000256" key="10">
    <source>
        <dbReference type="ARBA" id="ARBA00035120"/>
    </source>
</evidence>
<sequence>MQMLLAIAAGGATGALARHFVASHITKVLGFGFPYGTFAVNMIGSLLMGVLITLFALKFDATPALRGFLTVGLLGSFTTFSTFSLEGALLVQRGDWSGAALYMFGSLVVGLACLFAGMWLGRVLL</sequence>
<feature type="transmembrane region" description="Helical" evidence="12">
    <location>
        <begin position="96"/>
        <end position="120"/>
    </location>
</feature>
<comment type="function">
    <text evidence="12">Fluoride-specific ion channel. Important for reducing fluoride concentration in the cell, thus reducing its toxicity.</text>
</comment>
<evidence type="ECO:0000256" key="12">
    <source>
        <dbReference type="HAMAP-Rule" id="MF_00454"/>
    </source>
</evidence>
<evidence type="ECO:0000256" key="7">
    <source>
        <dbReference type="ARBA" id="ARBA00023065"/>
    </source>
</evidence>
<evidence type="ECO:0000256" key="8">
    <source>
        <dbReference type="ARBA" id="ARBA00023136"/>
    </source>
</evidence>
<keyword evidence="12" id="KW-0479">Metal-binding</keyword>
<comment type="catalytic activity">
    <reaction evidence="11">
        <text>fluoride(in) = fluoride(out)</text>
        <dbReference type="Rhea" id="RHEA:76159"/>
        <dbReference type="ChEBI" id="CHEBI:17051"/>
    </reaction>
    <physiologicalReaction direction="left-to-right" evidence="11">
        <dbReference type="Rhea" id="RHEA:76160"/>
    </physiologicalReaction>
</comment>
<dbReference type="NCBIfam" id="NF010791">
    <property type="entry name" value="PRK14195.1"/>
    <property type="match status" value="1"/>
</dbReference>
<dbReference type="RefSeq" id="WP_194212767.1">
    <property type="nucleotide sequence ID" value="NZ_CP061205.1"/>
</dbReference>
<keyword evidence="12" id="KW-0813">Transport</keyword>
<evidence type="ECO:0000313" key="13">
    <source>
        <dbReference type="EMBL" id="MFC3050701.1"/>
    </source>
</evidence>
<feature type="binding site" evidence="12">
    <location>
        <position position="78"/>
    </location>
    <ligand>
        <name>Na(+)</name>
        <dbReference type="ChEBI" id="CHEBI:29101"/>
        <note>structural</note>
    </ligand>
</feature>
<dbReference type="InterPro" id="IPR003691">
    <property type="entry name" value="FluC"/>
</dbReference>
<name>A0ABV7D0L8_9PROT</name>
<keyword evidence="14" id="KW-1185">Reference proteome</keyword>
<keyword evidence="6 12" id="KW-0915">Sodium</keyword>
<keyword evidence="9 12" id="KW-0407">Ion channel</keyword>
<dbReference type="PANTHER" id="PTHR28259:SF1">
    <property type="entry name" value="FLUORIDE EXPORT PROTEIN 1-RELATED"/>
    <property type="match status" value="1"/>
</dbReference>
<comment type="subcellular location">
    <subcellularLocation>
        <location evidence="1 12">Cell membrane</location>
        <topology evidence="1 12">Multi-pass membrane protein</topology>
    </subcellularLocation>
</comment>
<accession>A0ABV7D0L8</accession>
<dbReference type="Pfam" id="PF02537">
    <property type="entry name" value="CRCB"/>
    <property type="match status" value="1"/>
</dbReference>